<gene>
    <name evidence="2" type="ORF">EHV15_04525</name>
</gene>
<proteinExistence type="predicted"/>
<organism evidence="2 3">
    <name type="scientific">Paenibacillus oralis</name>
    <dbReference type="NCBI Taxonomy" id="2490856"/>
    <lineage>
        <taxon>Bacteria</taxon>
        <taxon>Bacillati</taxon>
        <taxon>Bacillota</taxon>
        <taxon>Bacilli</taxon>
        <taxon>Bacillales</taxon>
        <taxon>Paenibacillaceae</taxon>
        <taxon>Paenibacillus</taxon>
    </lineage>
</organism>
<accession>A0A3P3TVY0</accession>
<dbReference type="OrthoDB" id="2617970at2"/>
<evidence type="ECO:0000259" key="1">
    <source>
        <dbReference type="Pfam" id="PF26154"/>
    </source>
</evidence>
<dbReference type="RefSeq" id="WP_128630186.1">
    <property type="nucleotide sequence ID" value="NZ_RRCN01000001.1"/>
</dbReference>
<reference evidence="2 3" key="1">
    <citation type="submission" date="2018-11" db="EMBL/GenBank/DDBJ databases">
        <title>Genome sequencing of Paenibacillus sp. KCOM 3021 (= ChDC PVNT-B20).</title>
        <authorList>
            <person name="Kook J.-K."/>
            <person name="Park S.-N."/>
            <person name="Lim Y.K."/>
        </authorList>
    </citation>
    <scope>NUCLEOTIDE SEQUENCE [LARGE SCALE GENOMIC DNA]</scope>
    <source>
        <strain evidence="2 3">KCOM 3021</strain>
    </source>
</reference>
<feature type="domain" description="DUF8042" evidence="1">
    <location>
        <begin position="83"/>
        <end position="191"/>
    </location>
</feature>
<evidence type="ECO:0000313" key="3">
    <source>
        <dbReference type="Proteomes" id="UP000267017"/>
    </source>
</evidence>
<evidence type="ECO:0000313" key="2">
    <source>
        <dbReference type="EMBL" id="RRJ62295.1"/>
    </source>
</evidence>
<name>A0A3P3TVY0_9BACL</name>
<dbReference type="EMBL" id="RRCN01000001">
    <property type="protein sequence ID" value="RRJ62295.1"/>
    <property type="molecule type" value="Genomic_DNA"/>
</dbReference>
<sequence length="196" mass="22379">MKVRINQQQEQVIDGSIEQLDKWWKEATGSIFQTGQLIHCVEIDGKIFYDGYEQYLFLNVDQIQCVNINTLSRLESIVSTEQELDQYLSRFIPAAKSVANQLYGGLNQENAGLLSQLVQGLEWVSSAVALNVKLYMEETENLPEYLAEITSVNQYISVMHTNIQQDDFVGVSDVLEYEIIPALENYHSQYKEKVSA</sequence>
<keyword evidence="3" id="KW-1185">Reference proteome</keyword>
<dbReference type="Proteomes" id="UP000267017">
    <property type="component" value="Unassembled WGS sequence"/>
</dbReference>
<dbReference type="Pfam" id="PF26154">
    <property type="entry name" value="DUF8042"/>
    <property type="match status" value="1"/>
</dbReference>
<protein>
    <recommendedName>
        <fullName evidence="1">DUF8042 domain-containing protein</fullName>
    </recommendedName>
</protein>
<dbReference type="InterPro" id="IPR058355">
    <property type="entry name" value="DUF8042"/>
</dbReference>
<comment type="caution">
    <text evidence="2">The sequence shown here is derived from an EMBL/GenBank/DDBJ whole genome shotgun (WGS) entry which is preliminary data.</text>
</comment>
<dbReference type="AlphaFoldDB" id="A0A3P3TVY0"/>